<sequence length="555" mass="62346">MDFYGTAVTAITQVYQVTIFIKGVISDIKAFDDDRVEIQLKLNVQLSTLLFFKRTFFDPEHGLLLPGKVDPFIADTVQGLLVQMRKTLAEYELVAAKYGLVDEDLAIEPEKPAKAQESLLERAKSKARSLKLKGYDWSLFDRKKLNRILEEYTKWSGDLRNLMQHMSQDTLARMAESDQHGLKSSGLEPVMKRRTLAAAKAPADFRSLPGTITEEGKTTGGFRLGKWSALESEAMTVIVEYHEYESMVKRDDLEPDEIEEMKEPIRNLAWLLQNTTFTGTSSNSLDQPKIYALKCLGFIDQPIEERSVFLYKLPPAEPTTGATLTTLHAFINAVDSQIKRPLKKPSLNDRFSVAHSLALTVSNLHASAWLHKNIWSRGILLFLETPTGTRASGLYAHRLTPSPDNNTKIVSYLSDWGYARSVQQGTDMRFDFEVEPNLYRHPSRQGRPTQQFSREHDIYALGVVLLEIGLWVTLSRLVEGKIREAETSGRLPRAKKVLEDLVALAQQGLPKEMGVGYTRAVLACLRGEFRGNEGPALAVDFQEKVVDVLAGGIEV</sequence>
<dbReference type="Gene3D" id="1.20.120.1020">
    <property type="entry name" value="Prion-inhibition and propagation, HeLo domain"/>
    <property type="match status" value="1"/>
</dbReference>
<dbReference type="InterPro" id="IPR011009">
    <property type="entry name" value="Kinase-like_dom_sf"/>
</dbReference>
<comment type="caution">
    <text evidence="2">The sequence shown here is derived from an EMBL/GenBank/DDBJ whole genome shotgun (WGS) entry which is preliminary data.</text>
</comment>
<dbReference type="GO" id="GO:0004672">
    <property type="term" value="F:protein kinase activity"/>
    <property type="evidence" value="ECO:0007669"/>
    <property type="project" value="InterPro"/>
</dbReference>
<dbReference type="InterPro" id="IPR038305">
    <property type="entry name" value="HeLo_sf"/>
</dbReference>
<proteinExistence type="predicted"/>
<dbReference type="PROSITE" id="PS50011">
    <property type="entry name" value="PROTEIN_KINASE_DOM"/>
    <property type="match status" value="1"/>
</dbReference>
<reference evidence="2 3" key="1">
    <citation type="submission" date="2021-02" db="EMBL/GenBank/DDBJ databases">
        <title>Pan-genome distribution and transcriptional activeness of fungal secondary metabolism genes in Aspergillus section Fumigati.</title>
        <authorList>
            <person name="Takahashi H."/>
            <person name="Umemura M."/>
            <person name="Ninomiya A."/>
            <person name="Kusuya Y."/>
            <person name="Urayama S."/>
            <person name="Shimizu M."/>
            <person name="Watanabe A."/>
            <person name="Kamei K."/>
            <person name="Yaguchi T."/>
            <person name="Hagiwara D."/>
        </authorList>
    </citation>
    <scope>NUCLEOTIDE SEQUENCE [LARGE SCALE GENOMIC DNA]</scope>
    <source>
        <strain evidence="2 3">IFM 47045</strain>
    </source>
</reference>
<evidence type="ECO:0000313" key="3">
    <source>
        <dbReference type="Proteomes" id="UP000710440"/>
    </source>
</evidence>
<dbReference type="PANTHER" id="PTHR37542:SF1">
    <property type="entry name" value="PRION-INHIBITION AND PROPAGATION HELO DOMAIN-CONTAINING PROTEIN"/>
    <property type="match status" value="1"/>
</dbReference>
<protein>
    <recommendedName>
        <fullName evidence="1">Protein kinase domain-containing protein</fullName>
    </recommendedName>
</protein>
<dbReference type="Pfam" id="PF14479">
    <property type="entry name" value="HeLo"/>
    <property type="match status" value="1"/>
</dbReference>
<dbReference type="EMBL" id="BOPL01000010">
    <property type="protein sequence ID" value="GIK06317.1"/>
    <property type="molecule type" value="Genomic_DNA"/>
</dbReference>
<keyword evidence="3" id="KW-1185">Reference proteome</keyword>
<accession>A0A9P3C5J7</accession>
<dbReference type="AlphaFoldDB" id="A0A9P3C5J7"/>
<gene>
    <name evidence="2" type="ORF">Aspvir_001964</name>
</gene>
<evidence type="ECO:0000259" key="1">
    <source>
        <dbReference type="PROSITE" id="PS50011"/>
    </source>
</evidence>
<dbReference type="InterPro" id="IPR000719">
    <property type="entry name" value="Prot_kinase_dom"/>
</dbReference>
<dbReference type="OrthoDB" id="1911848at2759"/>
<dbReference type="Gene3D" id="1.10.510.10">
    <property type="entry name" value="Transferase(Phosphotransferase) domain 1"/>
    <property type="match status" value="1"/>
</dbReference>
<dbReference type="GeneID" id="66929946"/>
<name>A0A9P3C5J7_ASPVI</name>
<feature type="domain" description="Protein kinase" evidence="1">
    <location>
        <begin position="213"/>
        <end position="555"/>
    </location>
</feature>
<dbReference type="PANTHER" id="PTHR37542">
    <property type="entry name" value="HELO DOMAIN-CONTAINING PROTEIN-RELATED"/>
    <property type="match status" value="1"/>
</dbReference>
<dbReference type="SUPFAM" id="SSF56112">
    <property type="entry name" value="Protein kinase-like (PK-like)"/>
    <property type="match status" value="1"/>
</dbReference>
<dbReference type="RefSeq" id="XP_043129503.1">
    <property type="nucleotide sequence ID" value="XM_043273568.1"/>
</dbReference>
<organism evidence="2 3">
    <name type="scientific">Aspergillus viridinutans</name>
    <dbReference type="NCBI Taxonomy" id="75553"/>
    <lineage>
        <taxon>Eukaryota</taxon>
        <taxon>Fungi</taxon>
        <taxon>Dikarya</taxon>
        <taxon>Ascomycota</taxon>
        <taxon>Pezizomycotina</taxon>
        <taxon>Eurotiomycetes</taxon>
        <taxon>Eurotiomycetidae</taxon>
        <taxon>Eurotiales</taxon>
        <taxon>Aspergillaceae</taxon>
        <taxon>Aspergillus</taxon>
        <taxon>Aspergillus subgen. Fumigati</taxon>
    </lineage>
</organism>
<dbReference type="GO" id="GO:0005524">
    <property type="term" value="F:ATP binding"/>
    <property type="evidence" value="ECO:0007669"/>
    <property type="project" value="InterPro"/>
</dbReference>
<dbReference type="Proteomes" id="UP000710440">
    <property type="component" value="Unassembled WGS sequence"/>
</dbReference>
<dbReference type="InterPro" id="IPR029498">
    <property type="entry name" value="HeLo_dom"/>
</dbReference>
<evidence type="ECO:0000313" key="2">
    <source>
        <dbReference type="EMBL" id="GIK06317.1"/>
    </source>
</evidence>